<keyword evidence="1" id="KW-0677">Repeat</keyword>
<dbReference type="SUPFAM" id="SSF81901">
    <property type="entry name" value="HCP-like"/>
    <property type="match status" value="1"/>
</dbReference>
<evidence type="ECO:0000256" key="1">
    <source>
        <dbReference type="ARBA" id="ARBA00022737"/>
    </source>
</evidence>
<dbReference type="InterPro" id="IPR050498">
    <property type="entry name" value="Ycf3"/>
</dbReference>
<dbReference type="RefSeq" id="WP_173812246.1">
    <property type="nucleotide sequence ID" value="NZ_JABSNP010000040.1"/>
</dbReference>
<dbReference type="Pfam" id="PF25063">
    <property type="entry name" value="ARM_TT21_C"/>
    <property type="match status" value="1"/>
</dbReference>
<reference evidence="5 6" key="1">
    <citation type="submission" date="2020-05" db="EMBL/GenBank/DDBJ databases">
        <title>Genomic Encyclopedia of Type Strains, Phase IV (KMG-V): Genome sequencing to study the core and pangenomes of soil and plant-associated prokaryotes.</title>
        <authorList>
            <person name="Whitman W."/>
        </authorList>
    </citation>
    <scope>NUCLEOTIDE SEQUENCE [LARGE SCALE GENOMIC DNA]</scope>
    <source>
        <strain evidence="5 6">9A</strain>
    </source>
</reference>
<evidence type="ECO:0000313" key="5">
    <source>
        <dbReference type="EMBL" id="NRT21490.1"/>
    </source>
</evidence>
<proteinExistence type="predicted"/>
<dbReference type="PANTHER" id="PTHR44858:SF1">
    <property type="entry name" value="UDP-N-ACETYLGLUCOSAMINE--PEPTIDE N-ACETYLGLUCOSAMINYLTRANSFERASE SPINDLY-RELATED"/>
    <property type="match status" value="1"/>
</dbReference>
<dbReference type="Gene3D" id="1.25.40.10">
    <property type="entry name" value="Tetratricopeptide repeat domain"/>
    <property type="match status" value="2"/>
</dbReference>
<keyword evidence="2 3" id="KW-0802">TPR repeat</keyword>
<sequence length="245" mass="27582">MKRLLLWVITLTLCQGCQAQSQQEHLKGFAAAEQALISGNSQEAIRGFDRILKTSPDSERALLLRCKAKYKLQDYQGAIKDAQQILAINPSASSEQDYLALLNLGICYDNLRQFGQARQYFLQAKEADSTDVRIFEGLGYGYLEEHDFVKAIKNYNRAVEINSTSKTIFYGLGKSYLQASQYPEAIKAYDQAIKLDPAYAVAYQNRASAKYLIQDLNGCCADLKRCEELGVNNAQVMAFREKVCR</sequence>
<dbReference type="InterPro" id="IPR011990">
    <property type="entry name" value="TPR-like_helical_dom_sf"/>
</dbReference>
<evidence type="ECO:0000256" key="2">
    <source>
        <dbReference type="ARBA" id="ARBA00022803"/>
    </source>
</evidence>
<dbReference type="Proteomes" id="UP000779507">
    <property type="component" value="Unassembled WGS sequence"/>
</dbReference>
<organism evidence="5 6">
    <name type="scientific">Hymenobacter caeli</name>
    <dbReference type="NCBI Taxonomy" id="2735894"/>
    <lineage>
        <taxon>Bacteria</taxon>
        <taxon>Pseudomonadati</taxon>
        <taxon>Bacteroidota</taxon>
        <taxon>Cytophagia</taxon>
        <taxon>Cytophagales</taxon>
        <taxon>Hymenobacteraceae</taxon>
        <taxon>Hymenobacter</taxon>
    </lineage>
</organism>
<dbReference type="PROSITE" id="PS50005">
    <property type="entry name" value="TPR"/>
    <property type="match status" value="2"/>
</dbReference>
<feature type="repeat" description="TPR" evidence="3">
    <location>
        <begin position="166"/>
        <end position="199"/>
    </location>
</feature>
<dbReference type="PROSITE" id="PS50293">
    <property type="entry name" value="TPR_REGION"/>
    <property type="match status" value="1"/>
</dbReference>
<gene>
    <name evidence="5" type="ORF">HNP98_004339</name>
</gene>
<protein>
    <submittedName>
        <fullName evidence="5">Tetratricopeptide (TPR) repeat protein</fullName>
    </submittedName>
</protein>
<feature type="repeat" description="TPR" evidence="3">
    <location>
        <begin position="132"/>
        <end position="165"/>
    </location>
</feature>
<feature type="domain" description="Tetratricopeptide repeat protein 21A/21B C-terminal ARM" evidence="4">
    <location>
        <begin position="40"/>
        <end position="200"/>
    </location>
</feature>
<evidence type="ECO:0000259" key="4">
    <source>
        <dbReference type="Pfam" id="PF25063"/>
    </source>
</evidence>
<dbReference type="InterPro" id="IPR056834">
    <property type="entry name" value="ARM_TT21_C"/>
</dbReference>
<accession>A0ABX2FW86</accession>
<dbReference type="PANTHER" id="PTHR44858">
    <property type="entry name" value="TETRATRICOPEPTIDE REPEAT PROTEIN 6"/>
    <property type="match status" value="1"/>
</dbReference>
<dbReference type="SMART" id="SM00028">
    <property type="entry name" value="TPR"/>
    <property type="match status" value="5"/>
</dbReference>
<keyword evidence="6" id="KW-1185">Reference proteome</keyword>
<dbReference type="EMBL" id="JABSNP010000040">
    <property type="protein sequence ID" value="NRT21490.1"/>
    <property type="molecule type" value="Genomic_DNA"/>
</dbReference>
<name>A0ABX2FW86_9BACT</name>
<evidence type="ECO:0000313" key="6">
    <source>
        <dbReference type="Proteomes" id="UP000779507"/>
    </source>
</evidence>
<dbReference type="InterPro" id="IPR019734">
    <property type="entry name" value="TPR_rpt"/>
</dbReference>
<evidence type="ECO:0000256" key="3">
    <source>
        <dbReference type="PROSITE-ProRule" id="PRU00339"/>
    </source>
</evidence>
<comment type="caution">
    <text evidence="5">The sequence shown here is derived from an EMBL/GenBank/DDBJ whole genome shotgun (WGS) entry which is preliminary data.</text>
</comment>